<protein>
    <submittedName>
        <fullName evidence="1">Uncharacterized protein</fullName>
    </submittedName>
</protein>
<dbReference type="HOGENOM" id="CLU_2513774_0_0_1"/>
<dbReference type="AlphaFoldDB" id="B2WCT9"/>
<accession>B2WCT9</accession>
<evidence type="ECO:0000313" key="1">
    <source>
        <dbReference type="EMBL" id="EDU50717.1"/>
    </source>
</evidence>
<gene>
    <name evidence="1" type="ORF">PTRG_07798</name>
</gene>
<evidence type="ECO:0000313" key="2">
    <source>
        <dbReference type="Proteomes" id="UP000001471"/>
    </source>
</evidence>
<reference evidence="2" key="1">
    <citation type="journal article" date="2013" name="G3 (Bethesda)">
        <title>Comparative genomics of a plant-pathogenic fungus, Pyrenophora tritici-repentis, reveals transduplication and the impact of repeat elements on pathogenicity and population divergence.</title>
        <authorList>
            <person name="Manning V.A."/>
            <person name="Pandelova I."/>
            <person name="Dhillon B."/>
            <person name="Wilhelm L.J."/>
            <person name="Goodwin S.B."/>
            <person name="Berlin A.M."/>
            <person name="Figueroa M."/>
            <person name="Freitag M."/>
            <person name="Hane J.K."/>
            <person name="Henrissat B."/>
            <person name="Holman W.H."/>
            <person name="Kodira C.D."/>
            <person name="Martin J."/>
            <person name="Oliver R.P."/>
            <person name="Robbertse B."/>
            <person name="Schackwitz W."/>
            <person name="Schwartz D.C."/>
            <person name="Spatafora J.W."/>
            <person name="Turgeon B.G."/>
            <person name="Yandava C."/>
            <person name="Young S."/>
            <person name="Zhou S."/>
            <person name="Zeng Q."/>
            <person name="Grigoriev I.V."/>
            <person name="Ma L.-J."/>
            <person name="Ciuffetti L.M."/>
        </authorList>
    </citation>
    <scope>NUCLEOTIDE SEQUENCE [LARGE SCALE GENOMIC DNA]</scope>
    <source>
        <strain evidence="2">Pt-1C-BFP</strain>
    </source>
</reference>
<sequence length="85" mass="9554">MSSKHDGLQSASGPLRRCALGTNGKQSIFLEEVKIEKGQFEITTLMTIEDTGGPYSVERQARRLLFVPEDKHKRVLDVLHERAMA</sequence>
<name>B2WCT9_PYRTR</name>
<organism evidence="1 2">
    <name type="scientific">Pyrenophora tritici-repentis (strain Pt-1C-BFP)</name>
    <name type="common">Wheat tan spot fungus</name>
    <name type="synonym">Drechslera tritici-repentis</name>
    <dbReference type="NCBI Taxonomy" id="426418"/>
    <lineage>
        <taxon>Eukaryota</taxon>
        <taxon>Fungi</taxon>
        <taxon>Dikarya</taxon>
        <taxon>Ascomycota</taxon>
        <taxon>Pezizomycotina</taxon>
        <taxon>Dothideomycetes</taxon>
        <taxon>Pleosporomycetidae</taxon>
        <taxon>Pleosporales</taxon>
        <taxon>Pleosporineae</taxon>
        <taxon>Pleosporaceae</taxon>
        <taxon>Pyrenophora</taxon>
    </lineage>
</organism>
<dbReference type="Proteomes" id="UP000001471">
    <property type="component" value="Unassembled WGS sequence"/>
</dbReference>
<dbReference type="EMBL" id="DS231622">
    <property type="protein sequence ID" value="EDU50717.1"/>
    <property type="molecule type" value="Genomic_DNA"/>
</dbReference>
<proteinExistence type="predicted"/>
<dbReference type="InParanoid" id="B2WCT9"/>